<name>A0A8S3ZNS4_9EUPU</name>
<comment type="caution">
    <text evidence="2">The sequence shown here is derived from an EMBL/GenBank/DDBJ whole genome shotgun (WGS) entry which is preliminary data.</text>
</comment>
<protein>
    <submittedName>
        <fullName evidence="2">Uncharacterized protein</fullName>
    </submittedName>
</protein>
<evidence type="ECO:0000313" key="3">
    <source>
        <dbReference type="Proteomes" id="UP000678393"/>
    </source>
</evidence>
<keyword evidence="1" id="KW-0472">Membrane</keyword>
<sequence>MLIFLALQQGLLSIARPLTITVIVSEVTCAQQDEYIKTQIFSASIFMAGLATFMVTTFGVRYQHFFEKIRVVNEELHTIIYLKNSQM</sequence>
<proteinExistence type="predicted"/>
<dbReference type="OrthoDB" id="1641903at2759"/>
<organism evidence="2 3">
    <name type="scientific">Candidula unifasciata</name>
    <dbReference type="NCBI Taxonomy" id="100452"/>
    <lineage>
        <taxon>Eukaryota</taxon>
        <taxon>Metazoa</taxon>
        <taxon>Spiralia</taxon>
        <taxon>Lophotrochozoa</taxon>
        <taxon>Mollusca</taxon>
        <taxon>Gastropoda</taxon>
        <taxon>Heterobranchia</taxon>
        <taxon>Euthyneura</taxon>
        <taxon>Panpulmonata</taxon>
        <taxon>Eupulmonata</taxon>
        <taxon>Stylommatophora</taxon>
        <taxon>Helicina</taxon>
        <taxon>Helicoidea</taxon>
        <taxon>Geomitridae</taxon>
        <taxon>Candidula</taxon>
    </lineage>
</organism>
<dbReference type="Proteomes" id="UP000678393">
    <property type="component" value="Unassembled WGS sequence"/>
</dbReference>
<keyword evidence="1" id="KW-1133">Transmembrane helix</keyword>
<reference evidence="2" key="1">
    <citation type="submission" date="2021-04" db="EMBL/GenBank/DDBJ databases">
        <authorList>
            <consortium name="Molecular Ecology Group"/>
        </authorList>
    </citation>
    <scope>NUCLEOTIDE SEQUENCE</scope>
</reference>
<gene>
    <name evidence="2" type="ORF">CUNI_LOCUS16587</name>
</gene>
<evidence type="ECO:0000313" key="2">
    <source>
        <dbReference type="EMBL" id="CAG5131029.1"/>
    </source>
</evidence>
<evidence type="ECO:0000256" key="1">
    <source>
        <dbReference type="SAM" id="Phobius"/>
    </source>
</evidence>
<keyword evidence="3" id="KW-1185">Reference proteome</keyword>
<keyword evidence="1" id="KW-0812">Transmembrane</keyword>
<feature type="transmembrane region" description="Helical" evidence="1">
    <location>
        <begin position="40"/>
        <end position="60"/>
    </location>
</feature>
<accession>A0A8S3ZNS4</accession>
<dbReference type="EMBL" id="CAJHNH020004436">
    <property type="protein sequence ID" value="CAG5131029.1"/>
    <property type="molecule type" value="Genomic_DNA"/>
</dbReference>
<dbReference type="AlphaFoldDB" id="A0A8S3ZNS4"/>